<dbReference type="Gene3D" id="3.10.20.370">
    <property type="match status" value="1"/>
</dbReference>
<dbReference type="GO" id="GO:0003676">
    <property type="term" value="F:nucleic acid binding"/>
    <property type="evidence" value="ECO:0007669"/>
    <property type="project" value="InterPro"/>
</dbReference>
<dbReference type="GO" id="GO:0004519">
    <property type="term" value="F:endonuclease activity"/>
    <property type="evidence" value="ECO:0007669"/>
    <property type="project" value="UniProtKB-KW"/>
</dbReference>
<dbReference type="SUPFAM" id="SSF53098">
    <property type="entry name" value="Ribonuclease H-like"/>
    <property type="match status" value="1"/>
</dbReference>
<sequence length="372" mass="42259">MSIEVDKAKIEVIAKLPPPTSVKGVRSFLGHADYVVGAVLGQQKDKLPHVIYYASRTLNDAQLNYATTEKELLAVVFALEKFRSYLVGAKVIIYTDHAALKYLLSKKDANPRLIRWDLLLQEFDLEIKDKKGSENVVADHLSRLIIPTATEADSLPLSESFPDEQLFSVQIDTPWFADIVNYLAKGVVHPDFSYQQKKKFLSDGRTISRNPTYTSMPDQIIRRCIPEAEQESVLKFAHHYACGGHFGQKRTAEKILQSGLFWVTLFKDSQNWCKACDRCQRAGNQSRRNEMPQQSILIVELFDVCAIYFMGPFPSSNGHQYILMAVEYVSKWVETIAAPTNQGSVVLKFLQGLYFHVLEFRALFLVMGEAFY</sequence>
<dbReference type="InterPro" id="IPR043502">
    <property type="entry name" value="DNA/RNA_pol_sf"/>
</dbReference>
<keyword evidence="6" id="KW-0695">RNA-directed DNA polymerase</keyword>
<dbReference type="InterPro" id="IPR012337">
    <property type="entry name" value="RNaseH-like_sf"/>
</dbReference>
<dbReference type="InterPro" id="IPR036397">
    <property type="entry name" value="RNaseH_sf"/>
</dbReference>
<accession>A0A4Y1REL4</accession>
<evidence type="ECO:0000259" key="7">
    <source>
        <dbReference type="Pfam" id="PF17917"/>
    </source>
</evidence>
<evidence type="ECO:0000259" key="8">
    <source>
        <dbReference type="Pfam" id="PF17921"/>
    </source>
</evidence>
<reference evidence="9" key="1">
    <citation type="journal article" date="2019" name="Science">
        <title>Mutation of a bHLH transcription factor allowed almond domestication.</title>
        <authorList>
            <person name="Sanchez-Perez R."/>
            <person name="Pavan S."/>
            <person name="Mazzeo R."/>
            <person name="Moldovan C."/>
            <person name="Aiese Cigliano R."/>
            <person name="Del Cueto J."/>
            <person name="Ricciardi F."/>
            <person name="Lotti C."/>
            <person name="Ricciardi L."/>
            <person name="Dicenta F."/>
            <person name="Lopez-Marques R.L."/>
            <person name="Lindberg Moller B."/>
        </authorList>
    </citation>
    <scope>NUCLEOTIDE SEQUENCE</scope>
</reference>
<feature type="domain" description="Integrase zinc-binding" evidence="8">
    <location>
        <begin position="225"/>
        <end position="283"/>
    </location>
</feature>
<evidence type="ECO:0000313" key="9">
    <source>
        <dbReference type="EMBL" id="BBH02396.1"/>
    </source>
</evidence>
<keyword evidence="4" id="KW-0255">Endonuclease</keyword>
<evidence type="ECO:0000256" key="5">
    <source>
        <dbReference type="ARBA" id="ARBA00022801"/>
    </source>
</evidence>
<evidence type="ECO:0000256" key="1">
    <source>
        <dbReference type="ARBA" id="ARBA00022679"/>
    </source>
</evidence>
<keyword evidence="5" id="KW-0378">Hydrolase</keyword>
<dbReference type="SUPFAM" id="SSF56672">
    <property type="entry name" value="DNA/RNA polymerases"/>
    <property type="match status" value="1"/>
</dbReference>
<dbReference type="Gene3D" id="1.10.340.70">
    <property type="match status" value="1"/>
</dbReference>
<name>A0A4Y1REL4_PRUDU</name>
<dbReference type="GO" id="GO:0003964">
    <property type="term" value="F:RNA-directed DNA polymerase activity"/>
    <property type="evidence" value="ECO:0007669"/>
    <property type="project" value="UniProtKB-KW"/>
</dbReference>
<dbReference type="InterPro" id="IPR041588">
    <property type="entry name" value="Integrase_H2C2"/>
</dbReference>
<dbReference type="Pfam" id="PF17917">
    <property type="entry name" value="RT_RNaseH"/>
    <property type="match status" value="1"/>
</dbReference>
<feature type="domain" description="Reverse transcriptase RNase H-like" evidence="7">
    <location>
        <begin position="33"/>
        <end position="123"/>
    </location>
</feature>
<keyword evidence="1" id="KW-0808">Transferase</keyword>
<dbReference type="Gene3D" id="3.30.420.10">
    <property type="entry name" value="Ribonuclease H-like superfamily/Ribonuclease H"/>
    <property type="match status" value="1"/>
</dbReference>
<dbReference type="AlphaFoldDB" id="A0A4Y1REL4"/>
<dbReference type="CDD" id="cd09274">
    <property type="entry name" value="RNase_HI_RT_Ty3"/>
    <property type="match status" value="1"/>
</dbReference>
<dbReference type="PANTHER" id="PTHR34072">
    <property type="entry name" value="ENZYMATIC POLYPROTEIN-RELATED"/>
    <property type="match status" value="1"/>
</dbReference>
<keyword evidence="2" id="KW-0548">Nucleotidyltransferase</keyword>
<dbReference type="PANTHER" id="PTHR34072:SF57">
    <property type="entry name" value="RNA-DIRECTED DNA POLYMERASE"/>
    <property type="match status" value="1"/>
</dbReference>
<dbReference type="Pfam" id="PF17921">
    <property type="entry name" value="Integrase_H2C2"/>
    <property type="match status" value="1"/>
</dbReference>
<organism evidence="9">
    <name type="scientific">Prunus dulcis</name>
    <name type="common">Almond</name>
    <name type="synonym">Amygdalus dulcis</name>
    <dbReference type="NCBI Taxonomy" id="3755"/>
    <lineage>
        <taxon>Eukaryota</taxon>
        <taxon>Viridiplantae</taxon>
        <taxon>Streptophyta</taxon>
        <taxon>Embryophyta</taxon>
        <taxon>Tracheophyta</taxon>
        <taxon>Spermatophyta</taxon>
        <taxon>Magnoliopsida</taxon>
        <taxon>eudicotyledons</taxon>
        <taxon>Gunneridae</taxon>
        <taxon>Pentapetalae</taxon>
        <taxon>rosids</taxon>
        <taxon>fabids</taxon>
        <taxon>Rosales</taxon>
        <taxon>Rosaceae</taxon>
        <taxon>Amygdaloideae</taxon>
        <taxon>Amygdaleae</taxon>
        <taxon>Prunus</taxon>
    </lineage>
</organism>
<dbReference type="EMBL" id="AP019300">
    <property type="protein sequence ID" value="BBH02396.1"/>
    <property type="molecule type" value="Genomic_DNA"/>
</dbReference>
<dbReference type="GO" id="GO:0016787">
    <property type="term" value="F:hydrolase activity"/>
    <property type="evidence" value="ECO:0007669"/>
    <property type="project" value="UniProtKB-KW"/>
</dbReference>
<evidence type="ECO:0000256" key="3">
    <source>
        <dbReference type="ARBA" id="ARBA00022722"/>
    </source>
</evidence>
<dbReference type="FunFam" id="3.10.20.370:FF:000001">
    <property type="entry name" value="Retrovirus-related Pol polyprotein from transposon 17.6-like protein"/>
    <property type="match status" value="1"/>
</dbReference>
<gene>
    <name evidence="9" type="ORF">Prudu_012940</name>
</gene>
<evidence type="ECO:0000256" key="6">
    <source>
        <dbReference type="ARBA" id="ARBA00022918"/>
    </source>
</evidence>
<dbReference type="InterPro" id="IPR041373">
    <property type="entry name" value="RT_RNaseH"/>
</dbReference>
<protein>
    <submittedName>
        <fullName evidence="9">Transposable element protein</fullName>
    </submittedName>
</protein>
<evidence type="ECO:0000256" key="4">
    <source>
        <dbReference type="ARBA" id="ARBA00022759"/>
    </source>
</evidence>
<evidence type="ECO:0000256" key="2">
    <source>
        <dbReference type="ARBA" id="ARBA00022695"/>
    </source>
</evidence>
<proteinExistence type="predicted"/>
<keyword evidence="3" id="KW-0540">Nuclease</keyword>